<name>T1A2S2_9ZZZZ</name>
<accession>T1A2S2</accession>
<proteinExistence type="predicted"/>
<dbReference type="EMBL" id="AUZX01009608">
    <property type="protein sequence ID" value="EQD51207.1"/>
    <property type="molecule type" value="Genomic_DNA"/>
</dbReference>
<protein>
    <submittedName>
        <fullName evidence="1">Uncharacterized protein</fullName>
    </submittedName>
</protein>
<reference evidence="1" key="2">
    <citation type="journal article" date="2014" name="ISME J.">
        <title>Microbial stratification in low pH oxic and suboxic macroscopic growths along an acid mine drainage.</title>
        <authorList>
            <person name="Mendez-Garcia C."/>
            <person name="Mesa V."/>
            <person name="Sprenger R.R."/>
            <person name="Richter M."/>
            <person name="Diez M.S."/>
            <person name="Solano J."/>
            <person name="Bargiela R."/>
            <person name="Golyshina O.V."/>
            <person name="Manteca A."/>
            <person name="Ramos J.L."/>
            <person name="Gallego J.R."/>
            <person name="Llorente I."/>
            <person name="Martins Dos Santos V.A."/>
            <person name="Jensen O.N."/>
            <person name="Pelaez A.I."/>
            <person name="Sanchez J."/>
            <person name="Ferrer M."/>
        </authorList>
    </citation>
    <scope>NUCLEOTIDE SEQUENCE</scope>
</reference>
<comment type="caution">
    <text evidence="1">The sequence shown here is derived from an EMBL/GenBank/DDBJ whole genome shotgun (WGS) entry which is preliminary data.</text>
</comment>
<gene>
    <name evidence="1" type="ORF">B1A_13149</name>
</gene>
<dbReference type="AlphaFoldDB" id="T1A2S2"/>
<evidence type="ECO:0000313" key="1">
    <source>
        <dbReference type="EMBL" id="EQD51207.1"/>
    </source>
</evidence>
<organism evidence="1">
    <name type="scientific">mine drainage metagenome</name>
    <dbReference type="NCBI Taxonomy" id="410659"/>
    <lineage>
        <taxon>unclassified sequences</taxon>
        <taxon>metagenomes</taxon>
        <taxon>ecological metagenomes</taxon>
    </lineage>
</organism>
<sequence length="172" mass="18292">MPHLSAVGISALPAQAVAADQGRGGCQISKALHEPHSTWRREHPTEATNRLTTPALADAALITDVEMAFGTTRLLPPPEAIPEAFWHGNPYTQLAEALFNGSALPPLLIEFKPGFDAQRLRRIVRSHLASFEPKHEHKIAGVGYLIAQAATLTPVSANAEPVPVPAPEAAAP</sequence>
<reference evidence="1" key="1">
    <citation type="submission" date="2013-08" db="EMBL/GenBank/DDBJ databases">
        <authorList>
            <person name="Mendez C."/>
            <person name="Richter M."/>
            <person name="Ferrer M."/>
            <person name="Sanchez J."/>
        </authorList>
    </citation>
    <scope>NUCLEOTIDE SEQUENCE</scope>
</reference>